<feature type="region of interest" description="Disordered" evidence="1">
    <location>
        <begin position="147"/>
        <end position="170"/>
    </location>
</feature>
<accession>A0A2S9IN22</accession>
<evidence type="ECO:0000256" key="1">
    <source>
        <dbReference type="SAM" id="MobiDB-lite"/>
    </source>
</evidence>
<protein>
    <submittedName>
        <fullName evidence="2">Metal-binding protein</fullName>
    </submittedName>
</protein>
<name>A0A2S9IN22_9HYPH</name>
<organism evidence="2 3">
    <name type="scientific">Phyllobacterium phragmitis</name>
    <dbReference type="NCBI Taxonomy" id="2670329"/>
    <lineage>
        <taxon>Bacteria</taxon>
        <taxon>Pseudomonadati</taxon>
        <taxon>Pseudomonadota</taxon>
        <taxon>Alphaproteobacteria</taxon>
        <taxon>Hyphomicrobiales</taxon>
        <taxon>Phyllobacteriaceae</taxon>
        <taxon>Phyllobacterium</taxon>
    </lineage>
</organism>
<evidence type="ECO:0000313" key="2">
    <source>
        <dbReference type="EMBL" id="PRD41907.1"/>
    </source>
</evidence>
<dbReference type="Proteomes" id="UP000239434">
    <property type="component" value="Unassembled WGS sequence"/>
</dbReference>
<gene>
    <name evidence="2" type="ORF">C5748_18605</name>
</gene>
<sequence>MSETSALKFPVSVQHLPQKGITVTIKANERERTALARDHDLEVVKSFEAEFQIMPWKKQGVKVQGRIDADIVQACIVTLEPLDARIAEDVEAVFVPENSKLARIRLDESGEMLIDAEGPDMPETFSGDRIDIGAVAEEFFELAIDPYPRKPGITEPITSSESAVTDTEKPVSPFASLADWKKKP</sequence>
<dbReference type="AlphaFoldDB" id="A0A2S9IN22"/>
<feature type="compositionally biased region" description="Polar residues" evidence="1">
    <location>
        <begin position="156"/>
        <end position="165"/>
    </location>
</feature>
<reference evidence="2 3" key="1">
    <citation type="submission" date="2018-02" db="EMBL/GenBank/DDBJ databases">
        <title>The draft genome of Phyllobacterium sp. 1N-3.</title>
        <authorList>
            <person name="Liu L."/>
            <person name="Li L."/>
            <person name="Zhang X."/>
            <person name="Wang T."/>
            <person name="Liang L."/>
        </authorList>
    </citation>
    <scope>NUCLEOTIDE SEQUENCE [LARGE SCALE GENOMIC DNA]</scope>
    <source>
        <strain evidence="2 3">1N-3</strain>
    </source>
</reference>
<proteinExistence type="predicted"/>
<dbReference type="Pfam" id="PF02620">
    <property type="entry name" value="YceD"/>
    <property type="match status" value="1"/>
</dbReference>
<evidence type="ECO:0000313" key="3">
    <source>
        <dbReference type="Proteomes" id="UP000239434"/>
    </source>
</evidence>
<dbReference type="RefSeq" id="WP_105743439.1">
    <property type="nucleotide sequence ID" value="NZ_PVBR01000015.1"/>
</dbReference>
<comment type="caution">
    <text evidence="2">The sequence shown here is derived from an EMBL/GenBank/DDBJ whole genome shotgun (WGS) entry which is preliminary data.</text>
</comment>
<dbReference type="InterPro" id="IPR003772">
    <property type="entry name" value="YceD"/>
</dbReference>
<keyword evidence="3" id="KW-1185">Reference proteome</keyword>
<dbReference type="EMBL" id="PVBR01000015">
    <property type="protein sequence ID" value="PRD41907.1"/>
    <property type="molecule type" value="Genomic_DNA"/>
</dbReference>